<gene>
    <name evidence="2" type="ORF">FHS88_003415</name>
</gene>
<dbReference type="Proteomes" id="UP000562254">
    <property type="component" value="Unassembled WGS sequence"/>
</dbReference>
<comment type="caution">
    <text evidence="2">The sequence shown here is derived from an EMBL/GenBank/DDBJ whole genome shotgun (WGS) entry which is preliminary data.</text>
</comment>
<dbReference type="RefSeq" id="WP_184486658.1">
    <property type="nucleotide sequence ID" value="NZ_JACIJE010000011.1"/>
</dbReference>
<sequence length="185" mass="18264">MPRVAAAPALFTTGQWRIVGALMLSGLGLLLAGTLVPPSGGGYWLAVLLLPAVGVFIALLAAGPPARALDDWLMGNKAKPERAPPPPPPAGLPEPARLALQAATLPVLLAELAGAAPAMGGREGTAARALLQAGAAAPDGEARRALARELPRLLPRLAAGDAAAAAEAEALARQLAQGAAGGATA</sequence>
<keyword evidence="3" id="KW-1185">Reference proteome</keyword>
<dbReference type="AlphaFoldDB" id="A0A840Y9N7"/>
<evidence type="ECO:0000256" key="1">
    <source>
        <dbReference type="SAM" id="Phobius"/>
    </source>
</evidence>
<dbReference type="EMBL" id="JACIJE010000011">
    <property type="protein sequence ID" value="MBB5691262.1"/>
    <property type="molecule type" value="Genomic_DNA"/>
</dbReference>
<feature type="transmembrane region" description="Helical" evidence="1">
    <location>
        <begin position="42"/>
        <end position="62"/>
    </location>
</feature>
<proteinExistence type="predicted"/>
<keyword evidence="1" id="KW-0812">Transmembrane</keyword>
<organism evidence="2 3">
    <name type="scientific">Neoroseomonas alkaliterrae</name>
    <dbReference type="NCBI Taxonomy" id="1452450"/>
    <lineage>
        <taxon>Bacteria</taxon>
        <taxon>Pseudomonadati</taxon>
        <taxon>Pseudomonadota</taxon>
        <taxon>Alphaproteobacteria</taxon>
        <taxon>Acetobacterales</taxon>
        <taxon>Acetobacteraceae</taxon>
        <taxon>Neoroseomonas</taxon>
    </lineage>
</organism>
<keyword evidence="1" id="KW-0472">Membrane</keyword>
<evidence type="ECO:0000313" key="2">
    <source>
        <dbReference type="EMBL" id="MBB5691262.1"/>
    </source>
</evidence>
<protein>
    <submittedName>
        <fullName evidence="2">Uncharacterized protein</fullName>
    </submittedName>
</protein>
<evidence type="ECO:0000313" key="3">
    <source>
        <dbReference type="Proteomes" id="UP000562254"/>
    </source>
</evidence>
<keyword evidence="1" id="KW-1133">Transmembrane helix</keyword>
<reference evidence="2 3" key="1">
    <citation type="submission" date="2020-08" db="EMBL/GenBank/DDBJ databases">
        <title>Genomic Encyclopedia of Type Strains, Phase IV (KMG-IV): sequencing the most valuable type-strain genomes for metagenomic binning, comparative biology and taxonomic classification.</title>
        <authorList>
            <person name="Goeker M."/>
        </authorList>
    </citation>
    <scope>NUCLEOTIDE SEQUENCE [LARGE SCALE GENOMIC DNA]</scope>
    <source>
        <strain evidence="2 3">DSM 25895</strain>
    </source>
</reference>
<accession>A0A840Y9N7</accession>
<name>A0A840Y9N7_9PROT</name>